<feature type="non-terminal residue" evidence="1">
    <location>
        <position position="469"/>
    </location>
</feature>
<protein>
    <submittedName>
        <fullName evidence="1">Uncharacterized protein</fullName>
    </submittedName>
</protein>
<proteinExistence type="predicted"/>
<sequence>MALLFSKTKHVAQKDAASAQSSQHLDLQYHPIDVVIGVSHQRSNSGSSTSDGTATERRMSIAVDCTNSLAPSIDGTQPPRQMQQILSAGKPETGETTMHASSMWLGRIERTPKPDTVADETLDGDESGNGLTDTSIQSGSATSNGHQAVHISRLELIDGIVDLSQRSLSSLLPRIATYSLSITVLDLSGNLLTALPEEIGHLRHLRVMDVSNNKLRSVPATIAYCQELHTLDVSNNVLDTLPTAMRHIHTLRTVNVSRNALATVPMCLWQLPNADNINLSGNPITALPSRMFSAGGTMAPNTGKQPELNLDGCPLGRGLLDHIKKPSQVLSSRYKYGVIADDGNTEAEQCSRCDKTGTCPMQTHRHAAAQAASKLPSLVDTIICRLANSNGGYIGDLPEHLQHRLDSLMECGFCHRLYPEGTGVRRWRLLYRNKTVWPVEYNFCQPHWSTEKQRIATLFGPRNFSCNQP</sequence>
<dbReference type="Proteomes" id="UP001150603">
    <property type="component" value="Unassembled WGS sequence"/>
</dbReference>
<comment type="caution">
    <text evidence="1">The sequence shown here is derived from an EMBL/GenBank/DDBJ whole genome shotgun (WGS) entry which is preliminary data.</text>
</comment>
<keyword evidence="2" id="KW-1185">Reference proteome</keyword>
<organism evidence="1 2">
    <name type="scientific">Linderina macrospora</name>
    <dbReference type="NCBI Taxonomy" id="4868"/>
    <lineage>
        <taxon>Eukaryota</taxon>
        <taxon>Fungi</taxon>
        <taxon>Fungi incertae sedis</taxon>
        <taxon>Zoopagomycota</taxon>
        <taxon>Kickxellomycotina</taxon>
        <taxon>Kickxellomycetes</taxon>
        <taxon>Kickxellales</taxon>
        <taxon>Kickxellaceae</taxon>
        <taxon>Linderina</taxon>
    </lineage>
</organism>
<accession>A0ACC1J265</accession>
<dbReference type="EMBL" id="JANBPW010004531">
    <property type="protein sequence ID" value="KAJ1934708.1"/>
    <property type="molecule type" value="Genomic_DNA"/>
</dbReference>
<reference evidence="1" key="1">
    <citation type="submission" date="2022-07" db="EMBL/GenBank/DDBJ databases">
        <title>Phylogenomic reconstructions and comparative analyses of Kickxellomycotina fungi.</title>
        <authorList>
            <person name="Reynolds N.K."/>
            <person name="Stajich J.E."/>
            <person name="Barry K."/>
            <person name="Grigoriev I.V."/>
            <person name="Crous P."/>
            <person name="Smith M.E."/>
        </authorList>
    </citation>
    <scope>NUCLEOTIDE SEQUENCE</scope>
    <source>
        <strain evidence="1">NRRL 5244</strain>
    </source>
</reference>
<evidence type="ECO:0000313" key="1">
    <source>
        <dbReference type="EMBL" id="KAJ1934708.1"/>
    </source>
</evidence>
<gene>
    <name evidence="1" type="ORF">FBU59_005614</name>
</gene>
<name>A0ACC1J265_9FUNG</name>
<evidence type="ECO:0000313" key="2">
    <source>
        <dbReference type="Proteomes" id="UP001150603"/>
    </source>
</evidence>